<feature type="region of interest" description="Disordered" evidence="1">
    <location>
        <begin position="1"/>
        <end position="23"/>
    </location>
</feature>
<name>A4WYE9_CERS5</name>
<proteinExistence type="predicted"/>
<accession>A4WYE9</accession>
<dbReference type="HOGENOM" id="CLU_2556087_0_0_5"/>
<sequence>MIRAGFARQGGAVNDRDSRGIAGGRAARNAVVTRVTFHHEDQLDRRSTHGGQFAGMVTRAAPGTCHRASAMALLRRVGIPSA</sequence>
<keyword evidence="2" id="KW-0614">Plasmid</keyword>
<dbReference type="AlphaFoldDB" id="A4WYE9"/>
<evidence type="ECO:0000256" key="1">
    <source>
        <dbReference type="SAM" id="MobiDB-lite"/>
    </source>
</evidence>
<gene>
    <name evidence="2" type="ordered locus">Rsph17025_3543</name>
</gene>
<dbReference type="KEGG" id="rsq:Rsph17025_3543"/>
<dbReference type="BioCyc" id="RSPH349102:G1G8M-3648-MONOMER"/>
<organism evidence="2">
    <name type="scientific">Cereibacter sphaeroides (strain ATCC 17025 / ATH 2.4.3)</name>
    <name type="common">Rhodobacter sphaeroides</name>
    <dbReference type="NCBI Taxonomy" id="349102"/>
    <lineage>
        <taxon>Bacteria</taxon>
        <taxon>Pseudomonadati</taxon>
        <taxon>Pseudomonadota</taxon>
        <taxon>Alphaproteobacteria</taxon>
        <taxon>Rhodobacterales</taxon>
        <taxon>Paracoccaceae</taxon>
        <taxon>Cereibacter</taxon>
    </lineage>
</organism>
<geneLocation type="plasmid" evidence="2">
    <name>pRSPA01</name>
</geneLocation>
<protein>
    <submittedName>
        <fullName evidence="2">Uncharacterized protein</fullName>
    </submittedName>
</protein>
<evidence type="ECO:0000313" key="2">
    <source>
        <dbReference type="EMBL" id="ABP72413.1"/>
    </source>
</evidence>
<dbReference type="EMBL" id="CP000662">
    <property type="protein sequence ID" value="ABP72413.1"/>
    <property type="molecule type" value="Genomic_DNA"/>
</dbReference>
<reference evidence="2" key="1">
    <citation type="submission" date="2007-04" db="EMBL/GenBank/DDBJ databases">
        <title>Complete sequence of plasmid pRSPA01 of Rhodobacter sphaeroides ATCC 17025.</title>
        <authorList>
            <consortium name="US DOE Joint Genome Institute"/>
            <person name="Copeland A."/>
            <person name="Lucas S."/>
            <person name="Lapidus A."/>
            <person name="Barry K."/>
            <person name="Detter J.C."/>
            <person name="Glavina del Rio T."/>
            <person name="Hammon N."/>
            <person name="Israni S."/>
            <person name="Dalin E."/>
            <person name="Tice H."/>
            <person name="Pitluck S."/>
            <person name="Chertkov O."/>
            <person name="Brettin T."/>
            <person name="Bruce D."/>
            <person name="Han C."/>
            <person name="Schmutz J."/>
            <person name="Larimer F."/>
            <person name="Land M."/>
            <person name="Hauser L."/>
            <person name="Kyrpides N."/>
            <person name="Kim E."/>
            <person name="Richardson P."/>
            <person name="Mackenzie C."/>
            <person name="Choudhary M."/>
            <person name="Donohue T.J."/>
            <person name="Kaplan S."/>
        </authorList>
    </citation>
    <scope>NUCLEOTIDE SEQUENCE [LARGE SCALE GENOMIC DNA]</scope>
    <source>
        <strain evidence="2">ATCC 17025</strain>
        <plasmid evidence="2">pRSPA01</plasmid>
    </source>
</reference>